<sequence length="175" mass="20074">MDRVEGAKTELILGWFYECVKLLKEPAGSESTHGRAYFSPGEDCRDAILSQLRSAAHSIDICVFTISDDIIRDAIVSAYKVGKRVRIISDNDKSEDMGSDIDFLHRIGIPILLDKTEDHMHHKFALFDDKVLLTGSYNWTRSAAERNYENLVLSEDPVLLRAFRLEFDRIWEHLD</sequence>
<dbReference type="PANTHER" id="PTHR43856">
    <property type="entry name" value="CARDIOLIPIN HYDROLASE"/>
    <property type="match status" value="1"/>
</dbReference>
<dbReference type="EMBL" id="CP060139">
    <property type="protein sequence ID" value="QNR26034.1"/>
    <property type="molecule type" value="Genomic_DNA"/>
</dbReference>
<gene>
    <name evidence="8" type="ORF">H4K34_08580</name>
</gene>
<comment type="similarity">
    <text evidence="2">Belongs to the phospholipase D family.</text>
</comment>
<dbReference type="AlphaFoldDB" id="A0A7H0VJY6"/>
<dbReference type="InterPro" id="IPR025202">
    <property type="entry name" value="PLD-like_dom"/>
</dbReference>
<dbReference type="Pfam" id="PF13091">
    <property type="entry name" value="PLDc_2"/>
    <property type="match status" value="1"/>
</dbReference>
<dbReference type="EC" id="3.1.4.4" evidence="3"/>
<evidence type="ECO:0000256" key="2">
    <source>
        <dbReference type="ARBA" id="ARBA00008664"/>
    </source>
</evidence>
<protein>
    <recommendedName>
        <fullName evidence="3">phospholipase D</fullName>
        <ecNumber evidence="3">3.1.4.4</ecNumber>
    </recommendedName>
</protein>
<evidence type="ECO:0000313" key="8">
    <source>
        <dbReference type="EMBL" id="QNR26034.1"/>
    </source>
</evidence>
<evidence type="ECO:0000259" key="7">
    <source>
        <dbReference type="PROSITE" id="PS50035"/>
    </source>
</evidence>
<accession>A0A7H0VJY6</accession>
<dbReference type="GO" id="GO:0004630">
    <property type="term" value="F:phospholipase D activity"/>
    <property type="evidence" value="ECO:0007669"/>
    <property type="project" value="UniProtKB-EC"/>
</dbReference>
<dbReference type="GO" id="GO:0016891">
    <property type="term" value="F:RNA endonuclease activity producing 5'-phosphomonoesters, hydrolytic mechanism"/>
    <property type="evidence" value="ECO:0007669"/>
    <property type="project" value="TreeGrafter"/>
</dbReference>
<dbReference type="KEGG" id="chyd:H4K34_08580"/>
<dbReference type="CDD" id="cd09171">
    <property type="entry name" value="PLDc_vPLD6_like"/>
    <property type="match status" value="1"/>
</dbReference>
<dbReference type="GO" id="GO:0006793">
    <property type="term" value="P:phosphorus metabolic process"/>
    <property type="evidence" value="ECO:0007669"/>
    <property type="project" value="UniProtKB-ARBA"/>
</dbReference>
<proteinExistence type="inferred from homology"/>
<dbReference type="Proteomes" id="UP000516305">
    <property type="component" value="Chromosome"/>
</dbReference>
<keyword evidence="6" id="KW-0443">Lipid metabolism</keyword>
<comment type="catalytic activity">
    <reaction evidence="1">
        <text>a 1,2-diacyl-sn-glycero-3-phosphocholine + H2O = a 1,2-diacyl-sn-glycero-3-phosphate + choline + H(+)</text>
        <dbReference type="Rhea" id="RHEA:14445"/>
        <dbReference type="ChEBI" id="CHEBI:15354"/>
        <dbReference type="ChEBI" id="CHEBI:15377"/>
        <dbReference type="ChEBI" id="CHEBI:15378"/>
        <dbReference type="ChEBI" id="CHEBI:57643"/>
        <dbReference type="ChEBI" id="CHEBI:58608"/>
        <dbReference type="EC" id="3.1.4.4"/>
    </reaction>
</comment>
<dbReference type="InterPro" id="IPR051406">
    <property type="entry name" value="PLD_domain"/>
</dbReference>
<name>A0A7H0VJY6_9FLAO</name>
<organism evidence="8 9">
    <name type="scientific">Croceimicrobium hydrocarbonivorans</name>
    <dbReference type="NCBI Taxonomy" id="2761580"/>
    <lineage>
        <taxon>Bacteria</taxon>
        <taxon>Pseudomonadati</taxon>
        <taxon>Bacteroidota</taxon>
        <taxon>Flavobacteriia</taxon>
        <taxon>Flavobacteriales</taxon>
        <taxon>Owenweeksiaceae</taxon>
        <taxon>Croceimicrobium</taxon>
    </lineage>
</organism>
<dbReference type="InterPro" id="IPR001736">
    <property type="entry name" value="PLipase_D/transphosphatidylase"/>
</dbReference>
<dbReference type="GO" id="GO:0016042">
    <property type="term" value="P:lipid catabolic process"/>
    <property type="evidence" value="ECO:0007669"/>
    <property type="project" value="UniProtKB-KW"/>
</dbReference>
<evidence type="ECO:0000256" key="3">
    <source>
        <dbReference type="ARBA" id="ARBA00012027"/>
    </source>
</evidence>
<dbReference type="PROSITE" id="PS50035">
    <property type="entry name" value="PLD"/>
    <property type="match status" value="1"/>
</dbReference>
<evidence type="ECO:0000256" key="5">
    <source>
        <dbReference type="ARBA" id="ARBA00022963"/>
    </source>
</evidence>
<feature type="domain" description="PLD phosphodiesterase" evidence="7">
    <location>
        <begin position="116"/>
        <end position="143"/>
    </location>
</feature>
<evidence type="ECO:0000256" key="6">
    <source>
        <dbReference type="ARBA" id="ARBA00023098"/>
    </source>
</evidence>
<keyword evidence="8" id="KW-0540">Nuclease</keyword>
<keyword evidence="5" id="KW-0442">Lipid degradation</keyword>
<keyword evidence="8" id="KW-0255">Endonuclease</keyword>
<evidence type="ECO:0000313" key="9">
    <source>
        <dbReference type="Proteomes" id="UP000516305"/>
    </source>
</evidence>
<dbReference type="Gene3D" id="3.30.870.10">
    <property type="entry name" value="Endonuclease Chain A"/>
    <property type="match status" value="1"/>
</dbReference>
<reference evidence="8 9" key="1">
    <citation type="submission" date="2020-08" db="EMBL/GenBank/DDBJ databases">
        <title>Croceimicrobium hydrocarbonivorans gen. nov., sp. nov., a novel marine bacterium isolated from a bacterial consortium that degrades polyethylene terephthalate.</title>
        <authorList>
            <person name="Liu R."/>
        </authorList>
    </citation>
    <scope>NUCLEOTIDE SEQUENCE [LARGE SCALE GENOMIC DNA]</scope>
    <source>
        <strain evidence="8 9">A20-9</strain>
    </source>
</reference>
<keyword evidence="4" id="KW-0378">Hydrolase</keyword>
<keyword evidence="9" id="KW-1185">Reference proteome</keyword>
<evidence type="ECO:0000256" key="1">
    <source>
        <dbReference type="ARBA" id="ARBA00000798"/>
    </source>
</evidence>
<dbReference type="PANTHER" id="PTHR43856:SF1">
    <property type="entry name" value="MITOCHONDRIAL CARDIOLIPIN HYDROLASE"/>
    <property type="match status" value="1"/>
</dbReference>
<dbReference type="SUPFAM" id="SSF56024">
    <property type="entry name" value="Phospholipase D/nuclease"/>
    <property type="match status" value="1"/>
</dbReference>
<evidence type="ECO:0000256" key="4">
    <source>
        <dbReference type="ARBA" id="ARBA00022801"/>
    </source>
</evidence>